<organism evidence="1 2">
    <name type="scientific">Popillia japonica</name>
    <name type="common">Japanese beetle</name>
    <dbReference type="NCBI Taxonomy" id="7064"/>
    <lineage>
        <taxon>Eukaryota</taxon>
        <taxon>Metazoa</taxon>
        <taxon>Ecdysozoa</taxon>
        <taxon>Arthropoda</taxon>
        <taxon>Hexapoda</taxon>
        <taxon>Insecta</taxon>
        <taxon>Pterygota</taxon>
        <taxon>Neoptera</taxon>
        <taxon>Endopterygota</taxon>
        <taxon>Coleoptera</taxon>
        <taxon>Polyphaga</taxon>
        <taxon>Scarabaeiformia</taxon>
        <taxon>Scarabaeidae</taxon>
        <taxon>Rutelinae</taxon>
        <taxon>Popillia</taxon>
    </lineage>
</organism>
<protein>
    <submittedName>
        <fullName evidence="1">Uncharacterized protein</fullName>
    </submittedName>
</protein>
<accession>A0AAW1N464</accession>
<proteinExistence type="predicted"/>
<dbReference type="Proteomes" id="UP001458880">
    <property type="component" value="Unassembled WGS sequence"/>
</dbReference>
<evidence type="ECO:0000313" key="2">
    <source>
        <dbReference type="Proteomes" id="UP001458880"/>
    </source>
</evidence>
<dbReference type="EMBL" id="JASPKY010000014">
    <property type="protein sequence ID" value="KAK9753437.1"/>
    <property type="molecule type" value="Genomic_DNA"/>
</dbReference>
<comment type="caution">
    <text evidence="1">The sequence shown here is derived from an EMBL/GenBank/DDBJ whole genome shotgun (WGS) entry which is preliminary data.</text>
</comment>
<name>A0AAW1N464_POPJA</name>
<dbReference type="AlphaFoldDB" id="A0AAW1N464"/>
<sequence length="112" mass="12385">MSSSDSENALSNTPPSIIQLAANTTKTYYQKNQENGMKRYTSNGLAYNKQCKLSLRVSSCAVMIYLFGNQIVGVSRLAESVTFGRAEGKREFEKFATTHEATSSNGNLHKHK</sequence>
<evidence type="ECO:0000313" key="1">
    <source>
        <dbReference type="EMBL" id="KAK9753437.1"/>
    </source>
</evidence>
<keyword evidence="2" id="KW-1185">Reference proteome</keyword>
<gene>
    <name evidence="1" type="ORF">QE152_g3561</name>
</gene>
<reference evidence="1 2" key="1">
    <citation type="journal article" date="2024" name="BMC Genomics">
        <title>De novo assembly and annotation of Popillia japonica's genome with initial clues to its potential as an invasive pest.</title>
        <authorList>
            <person name="Cucini C."/>
            <person name="Boschi S."/>
            <person name="Funari R."/>
            <person name="Cardaioli E."/>
            <person name="Iannotti N."/>
            <person name="Marturano G."/>
            <person name="Paoli F."/>
            <person name="Bruttini M."/>
            <person name="Carapelli A."/>
            <person name="Frati F."/>
            <person name="Nardi F."/>
        </authorList>
    </citation>
    <scope>NUCLEOTIDE SEQUENCE [LARGE SCALE GENOMIC DNA]</scope>
    <source>
        <strain evidence="1">DMR45628</strain>
    </source>
</reference>